<dbReference type="EMBL" id="BMAW01068415">
    <property type="protein sequence ID" value="GFT64254.1"/>
    <property type="molecule type" value="Genomic_DNA"/>
</dbReference>
<comment type="caution">
    <text evidence="1">The sequence shown here is derived from an EMBL/GenBank/DDBJ whole genome shotgun (WGS) entry which is preliminary data.</text>
</comment>
<gene>
    <name evidence="1" type="ORF">NPIL_245701</name>
</gene>
<accession>A0A8X6TWI5</accession>
<dbReference type="AlphaFoldDB" id="A0A8X6TWI5"/>
<sequence>MVCLGKHRPLCLLFGACEKMRPPQNSSHNLFQPTDQPHREQIQPVHIKSFPNTTMNHHSIIMNLSGEEPDDSCSKPSPKLTQDQCPTALKVHFRYNQ</sequence>
<organism evidence="1 2">
    <name type="scientific">Nephila pilipes</name>
    <name type="common">Giant wood spider</name>
    <name type="synonym">Nephila maculata</name>
    <dbReference type="NCBI Taxonomy" id="299642"/>
    <lineage>
        <taxon>Eukaryota</taxon>
        <taxon>Metazoa</taxon>
        <taxon>Ecdysozoa</taxon>
        <taxon>Arthropoda</taxon>
        <taxon>Chelicerata</taxon>
        <taxon>Arachnida</taxon>
        <taxon>Araneae</taxon>
        <taxon>Araneomorphae</taxon>
        <taxon>Entelegynae</taxon>
        <taxon>Araneoidea</taxon>
        <taxon>Nephilidae</taxon>
        <taxon>Nephila</taxon>
    </lineage>
</organism>
<protein>
    <submittedName>
        <fullName evidence="1">Uncharacterized protein</fullName>
    </submittedName>
</protein>
<keyword evidence="2" id="KW-1185">Reference proteome</keyword>
<dbReference type="Proteomes" id="UP000887013">
    <property type="component" value="Unassembled WGS sequence"/>
</dbReference>
<name>A0A8X6TWI5_NEPPI</name>
<evidence type="ECO:0000313" key="1">
    <source>
        <dbReference type="EMBL" id="GFT64254.1"/>
    </source>
</evidence>
<evidence type="ECO:0000313" key="2">
    <source>
        <dbReference type="Proteomes" id="UP000887013"/>
    </source>
</evidence>
<proteinExistence type="predicted"/>
<reference evidence="1" key="1">
    <citation type="submission" date="2020-08" db="EMBL/GenBank/DDBJ databases">
        <title>Multicomponent nature underlies the extraordinary mechanical properties of spider dragline silk.</title>
        <authorList>
            <person name="Kono N."/>
            <person name="Nakamura H."/>
            <person name="Mori M."/>
            <person name="Yoshida Y."/>
            <person name="Ohtoshi R."/>
            <person name="Malay A.D."/>
            <person name="Moran D.A.P."/>
            <person name="Tomita M."/>
            <person name="Numata K."/>
            <person name="Arakawa K."/>
        </authorList>
    </citation>
    <scope>NUCLEOTIDE SEQUENCE</scope>
</reference>